<dbReference type="GO" id="GO:0006629">
    <property type="term" value="P:lipid metabolic process"/>
    <property type="evidence" value="ECO:0007669"/>
    <property type="project" value="InterPro"/>
</dbReference>
<evidence type="ECO:0000256" key="3">
    <source>
        <dbReference type="ARBA" id="ARBA00022741"/>
    </source>
</evidence>
<evidence type="ECO:0000256" key="4">
    <source>
        <dbReference type="ARBA" id="ARBA00022840"/>
    </source>
</evidence>
<feature type="domain" description="Acetyl-coenzyme A synthetase N-terminal" evidence="6">
    <location>
        <begin position="38"/>
        <end position="93"/>
    </location>
</feature>
<dbReference type="GO" id="GO:0005524">
    <property type="term" value="F:ATP binding"/>
    <property type="evidence" value="ECO:0007669"/>
    <property type="project" value="UniProtKB-KW"/>
</dbReference>
<dbReference type="GO" id="GO:0030729">
    <property type="term" value="F:acetoacetate-CoA ligase activity"/>
    <property type="evidence" value="ECO:0007669"/>
    <property type="project" value="InterPro"/>
</dbReference>
<sequence length="663" mass="72703">MTTDGDILWQAGADRLEGAIATRFLRFLAARGLSFDGYPALHAWSVEDPAAFWLALRDFFGIEMDGTLDQVMTDAPMPRTRWFTGTRLNYAEQVLRHEGTGDPSRPMLHHCSETRPEIASMSWAEVGGAVRKLATKLRALGVTKGDRIVAYMPNIPETVIAMLASTAIGATWATAAPEFGPQTVIDRFSQIEPTLVFAVNGYRYGGKDFDRTGDLAKILPNLPSAKTLVMLDYLPGAAKAPAFHGETLNWDDLFTGADVPREAFAYERVASDHPLWTLFSSGTTGLPKPIVQGHHGIVLEHLKNGGFAIDMGEGDTYFCYSTTGWMVWNTLMTGPLLNGKVTLYDGHPTWPDAGALWRIIEATKVSHFGVSPTFMTMVRQEGIVPGRDYDLSAMRSMLLTGSPATPEILAWVHEAVKEDLFSTTQSGGTELCSGILVGSVLMPVRAGEIQAPALGCDAAAFDEDGKPVIGEVGELVIRKPMPSMPLFFWGDSDYARYLDSYFDMYPGIWRHGDRVQFNDHGGSVVLGRSDATLNRFGVRIGSAEIYRTMEGIEGIADSLIVCIEDGKGGYYMPLFVQMQAGATFDEAKRAEIVKRLRTERSPRHVPDEIVPVPEIPTTLTGKKMEVPIRKLLLGAPLEKVASRDATKNPAALDWFADFARQRG</sequence>
<gene>
    <name evidence="7" type="ORF">DDE23_16440</name>
</gene>
<dbReference type="Pfam" id="PF16177">
    <property type="entry name" value="ACAS_N"/>
    <property type="match status" value="1"/>
</dbReference>
<dbReference type="PANTHER" id="PTHR42921:SF1">
    <property type="entry name" value="ACETOACETYL-COA SYNTHETASE"/>
    <property type="match status" value="1"/>
</dbReference>
<evidence type="ECO:0000313" key="7">
    <source>
        <dbReference type="EMBL" id="PVE46237.1"/>
    </source>
</evidence>
<name>A0A2T7UNK1_9RHOB</name>
<keyword evidence="3" id="KW-0547">Nucleotide-binding</keyword>
<evidence type="ECO:0000313" key="8">
    <source>
        <dbReference type="Proteomes" id="UP000244810"/>
    </source>
</evidence>
<reference evidence="7 8" key="1">
    <citation type="journal article" date="2011" name="Syst. Appl. Microbiol.">
        <title>Defluviimonas denitrificans gen. nov., sp. nov., and Pararhodobacter aggregans gen. nov., sp. nov., non-phototrophic Rhodobacteraceae from the biofilter of a marine aquaculture.</title>
        <authorList>
            <person name="Foesel B.U."/>
            <person name="Drake H.L."/>
            <person name="Schramm A."/>
        </authorList>
    </citation>
    <scope>NUCLEOTIDE SEQUENCE [LARGE SCALE GENOMIC DNA]</scope>
    <source>
        <strain evidence="7 8">D1-19</strain>
    </source>
</reference>
<dbReference type="InterPro" id="IPR042099">
    <property type="entry name" value="ANL_N_sf"/>
</dbReference>
<dbReference type="RefSeq" id="WP_107753078.1">
    <property type="nucleotide sequence ID" value="NZ_QBKF01000009.1"/>
</dbReference>
<protein>
    <submittedName>
        <fullName evidence="7">Acetoacetate--CoA ligase</fullName>
    </submittedName>
</protein>
<dbReference type="InterPro" id="IPR045851">
    <property type="entry name" value="AMP-bd_C_sf"/>
</dbReference>
<keyword evidence="4" id="KW-0067">ATP-binding</keyword>
<dbReference type="AlphaFoldDB" id="A0A2T7UNK1"/>
<dbReference type="InterPro" id="IPR005914">
    <property type="entry name" value="Acac_CoA_synth"/>
</dbReference>
<feature type="domain" description="AMP-dependent synthetase/ligase" evidence="5">
    <location>
        <begin position="103"/>
        <end position="481"/>
    </location>
</feature>
<evidence type="ECO:0000259" key="6">
    <source>
        <dbReference type="Pfam" id="PF16177"/>
    </source>
</evidence>
<dbReference type="NCBIfam" id="NF002937">
    <property type="entry name" value="PRK03584.1"/>
    <property type="match status" value="1"/>
</dbReference>
<dbReference type="Proteomes" id="UP000244810">
    <property type="component" value="Unassembled WGS sequence"/>
</dbReference>
<comment type="caution">
    <text evidence="7">The sequence shown here is derived from an EMBL/GenBank/DDBJ whole genome shotgun (WGS) entry which is preliminary data.</text>
</comment>
<proteinExistence type="inferred from homology"/>
<evidence type="ECO:0000256" key="1">
    <source>
        <dbReference type="ARBA" id="ARBA00006432"/>
    </source>
</evidence>
<dbReference type="PANTHER" id="PTHR42921">
    <property type="entry name" value="ACETOACETYL-COA SYNTHETASE"/>
    <property type="match status" value="1"/>
</dbReference>
<organism evidence="7 8">
    <name type="scientific">Pararhodobacter aggregans</name>
    <dbReference type="NCBI Taxonomy" id="404875"/>
    <lineage>
        <taxon>Bacteria</taxon>
        <taxon>Pseudomonadati</taxon>
        <taxon>Pseudomonadota</taxon>
        <taxon>Alphaproteobacteria</taxon>
        <taxon>Rhodobacterales</taxon>
        <taxon>Paracoccaceae</taxon>
        <taxon>Pararhodobacter</taxon>
    </lineage>
</organism>
<dbReference type="Gene3D" id="3.30.300.30">
    <property type="match status" value="1"/>
</dbReference>
<evidence type="ECO:0000256" key="2">
    <source>
        <dbReference type="ARBA" id="ARBA00022598"/>
    </source>
</evidence>
<comment type="similarity">
    <text evidence="1">Belongs to the ATP-dependent AMP-binding enzyme family.</text>
</comment>
<dbReference type="InterPro" id="IPR000873">
    <property type="entry name" value="AMP-dep_synth/lig_dom"/>
</dbReference>
<accession>A0A2T7UNK1</accession>
<dbReference type="InterPro" id="IPR032387">
    <property type="entry name" value="ACAS_N"/>
</dbReference>
<dbReference type="Gene3D" id="3.40.50.12780">
    <property type="entry name" value="N-terminal domain of ligase-like"/>
    <property type="match status" value="1"/>
</dbReference>
<evidence type="ECO:0000259" key="5">
    <source>
        <dbReference type="Pfam" id="PF00501"/>
    </source>
</evidence>
<dbReference type="OrthoDB" id="9803968at2"/>
<dbReference type="Pfam" id="PF00501">
    <property type="entry name" value="AMP-binding"/>
    <property type="match status" value="1"/>
</dbReference>
<dbReference type="NCBIfam" id="TIGR01217">
    <property type="entry name" value="ac_ac_CoA_syn"/>
    <property type="match status" value="1"/>
</dbReference>
<keyword evidence="2 7" id="KW-0436">Ligase</keyword>
<dbReference type="SUPFAM" id="SSF56801">
    <property type="entry name" value="Acetyl-CoA synthetase-like"/>
    <property type="match status" value="1"/>
</dbReference>
<keyword evidence="8" id="KW-1185">Reference proteome</keyword>
<dbReference type="EMBL" id="QDDR01000009">
    <property type="protein sequence ID" value="PVE46237.1"/>
    <property type="molecule type" value="Genomic_DNA"/>
</dbReference>